<keyword evidence="2" id="KW-0408">Iron</keyword>
<keyword evidence="3" id="KW-0411">Iron-sulfur</keyword>
<dbReference type="Gene3D" id="3.30.70.20">
    <property type="match status" value="1"/>
</dbReference>
<evidence type="ECO:0000313" key="5">
    <source>
        <dbReference type="EMBL" id="HER43144.1"/>
    </source>
</evidence>
<evidence type="ECO:0000256" key="2">
    <source>
        <dbReference type="ARBA" id="ARBA00023004"/>
    </source>
</evidence>
<evidence type="ECO:0000256" key="1">
    <source>
        <dbReference type="ARBA" id="ARBA00022723"/>
    </source>
</evidence>
<dbReference type="PANTHER" id="PTHR42827">
    <property type="entry name" value="IRON-SULFUR CLUSTER-BINDING PROTEIN-RELATED"/>
    <property type="match status" value="1"/>
</dbReference>
<dbReference type="InterPro" id="IPR017896">
    <property type="entry name" value="4Fe4S_Fe-S-bd"/>
</dbReference>
<feature type="domain" description="4Fe-4S ferredoxin-type" evidence="4">
    <location>
        <begin position="162"/>
        <end position="193"/>
    </location>
</feature>
<name>A0A7V2F356_UNCEI</name>
<gene>
    <name evidence="5" type="ORF">ENO08_01645</name>
</gene>
<evidence type="ECO:0000256" key="3">
    <source>
        <dbReference type="ARBA" id="ARBA00023014"/>
    </source>
</evidence>
<dbReference type="GO" id="GO:0051536">
    <property type="term" value="F:iron-sulfur cluster binding"/>
    <property type="evidence" value="ECO:0007669"/>
    <property type="project" value="UniProtKB-KW"/>
</dbReference>
<dbReference type="GO" id="GO:0046872">
    <property type="term" value="F:metal ion binding"/>
    <property type="evidence" value="ECO:0007669"/>
    <property type="project" value="UniProtKB-KW"/>
</dbReference>
<dbReference type="InterPro" id="IPR017900">
    <property type="entry name" value="4Fe4S_Fe_S_CS"/>
</dbReference>
<evidence type="ECO:0000259" key="4">
    <source>
        <dbReference type="PROSITE" id="PS51379"/>
    </source>
</evidence>
<keyword evidence="1" id="KW-0479">Metal-binding</keyword>
<proteinExistence type="predicted"/>
<organism evidence="5">
    <name type="scientific">Eiseniibacteriota bacterium</name>
    <dbReference type="NCBI Taxonomy" id="2212470"/>
    <lineage>
        <taxon>Bacteria</taxon>
        <taxon>Candidatus Eiseniibacteriota</taxon>
    </lineage>
</organism>
<dbReference type="PROSITE" id="PS51379">
    <property type="entry name" value="4FE4S_FER_2"/>
    <property type="match status" value="1"/>
</dbReference>
<dbReference type="AlphaFoldDB" id="A0A7V2F356"/>
<accession>A0A7V2F356</accession>
<sequence length="233" mass="24566">MSGTSSIEEHFERLRAAAAGAGVDIIASARIDAPLRETFHRAIAGVSARLGFAAAIGIRLSGPVLATVESAPTWTYYHHYRTVNTALDQAALRIAGECMRAGYRALPVPASQILEWDGLAAHLSHRDVAHAAGLGWRGRNNLLVHPEYGSQVRYATILTDMPLPEGGAAGGSCGDCTACIPACPVGAIKEDPEAFDLDACTAQLRRFSKEEKLNTLICGLCVRACAGRGLADG</sequence>
<comment type="caution">
    <text evidence="5">The sequence shown here is derived from an EMBL/GenBank/DDBJ whole genome shotgun (WGS) entry which is preliminary data.</text>
</comment>
<dbReference type="PANTHER" id="PTHR42827:SF1">
    <property type="entry name" value="IRON-SULFUR CLUSTER-BINDING PROTEIN"/>
    <property type="match status" value="1"/>
</dbReference>
<protein>
    <submittedName>
        <fullName evidence="5">Epoxyqueuosine reductase</fullName>
    </submittedName>
</protein>
<dbReference type="SUPFAM" id="SSF54862">
    <property type="entry name" value="4Fe-4S ferredoxins"/>
    <property type="match status" value="1"/>
</dbReference>
<dbReference type="EMBL" id="DSEC01000117">
    <property type="protein sequence ID" value="HER43144.1"/>
    <property type="molecule type" value="Genomic_DNA"/>
</dbReference>
<reference evidence="5" key="1">
    <citation type="journal article" date="2020" name="mSystems">
        <title>Genome- and Community-Level Interaction Insights into Carbon Utilization and Element Cycling Functions of Hydrothermarchaeota in Hydrothermal Sediment.</title>
        <authorList>
            <person name="Zhou Z."/>
            <person name="Liu Y."/>
            <person name="Xu W."/>
            <person name="Pan J."/>
            <person name="Luo Z.H."/>
            <person name="Li M."/>
        </authorList>
    </citation>
    <scope>NUCLEOTIDE SEQUENCE [LARGE SCALE GENOMIC DNA]</scope>
    <source>
        <strain evidence="5">SpSt-1233</strain>
    </source>
</reference>
<dbReference type="PROSITE" id="PS00198">
    <property type="entry name" value="4FE4S_FER_1"/>
    <property type="match status" value="1"/>
</dbReference>
<dbReference type="Proteomes" id="UP000886069">
    <property type="component" value="Unassembled WGS sequence"/>
</dbReference>